<dbReference type="RefSeq" id="WP_009836478.1">
    <property type="nucleotide sequence ID" value="NZ_AAOH01000001.1"/>
</dbReference>
<accession>A4C3P5</accession>
<keyword evidence="1" id="KW-0472">Membrane</keyword>
<dbReference type="HOGENOM" id="CLU_050192_0_2_6"/>
<dbReference type="PANTHER" id="PTHR30273:SF2">
    <property type="entry name" value="PROTEIN FECR"/>
    <property type="match status" value="1"/>
</dbReference>
<dbReference type="eggNOG" id="COG3712">
    <property type="taxonomic scope" value="Bacteria"/>
</dbReference>
<dbReference type="STRING" id="87626.PTD2_01371"/>
<comment type="caution">
    <text evidence="4">The sequence shown here is derived from an EMBL/GenBank/DDBJ whole genome shotgun (WGS) entry which is preliminary data.</text>
</comment>
<feature type="domain" description="FecR N-terminal" evidence="3">
    <location>
        <begin position="14"/>
        <end position="53"/>
    </location>
</feature>
<feature type="transmembrane region" description="Helical" evidence="1">
    <location>
        <begin position="95"/>
        <end position="116"/>
    </location>
</feature>
<dbReference type="Gene3D" id="2.60.120.1440">
    <property type="match status" value="1"/>
</dbReference>
<gene>
    <name evidence="4" type="ORF">PTD2_01371</name>
</gene>
<keyword evidence="1" id="KW-1133">Transmembrane helix</keyword>
<dbReference type="Pfam" id="PF16220">
    <property type="entry name" value="DUF4880"/>
    <property type="match status" value="1"/>
</dbReference>
<dbReference type="Gene3D" id="3.55.50.30">
    <property type="match status" value="1"/>
</dbReference>
<dbReference type="AlphaFoldDB" id="A4C3P5"/>
<dbReference type="GO" id="GO:0016989">
    <property type="term" value="F:sigma factor antagonist activity"/>
    <property type="evidence" value="ECO:0007669"/>
    <property type="project" value="TreeGrafter"/>
</dbReference>
<evidence type="ECO:0000256" key="1">
    <source>
        <dbReference type="SAM" id="Phobius"/>
    </source>
</evidence>
<name>A4C3P5_9GAMM</name>
<evidence type="ECO:0000313" key="5">
    <source>
        <dbReference type="Proteomes" id="UP000006201"/>
    </source>
</evidence>
<dbReference type="InterPro" id="IPR012373">
    <property type="entry name" value="Ferrdict_sens_TM"/>
</dbReference>
<evidence type="ECO:0000313" key="4">
    <source>
        <dbReference type="EMBL" id="EAR30177.1"/>
    </source>
</evidence>
<keyword evidence="1" id="KW-0812">Transmembrane</keyword>
<reference evidence="4 5" key="1">
    <citation type="submission" date="2006-02" db="EMBL/GenBank/DDBJ databases">
        <authorList>
            <person name="Moran M.A."/>
            <person name="Kjelleberg S."/>
            <person name="Egan S."/>
            <person name="Saunders N."/>
            <person name="Thomas T."/>
            <person name="Ferriera S."/>
            <person name="Johnson J."/>
            <person name="Kravitz S."/>
            <person name="Halpern A."/>
            <person name="Remington K."/>
            <person name="Beeson K."/>
            <person name="Tran B."/>
            <person name="Rogers Y.-H."/>
            <person name="Friedman R."/>
            <person name="Venter J.C."/>
        </authorList>
    </citation>
    <scope>NUCLEOTIDE SEQUENCE [LARGE SCALE GENOMIC DNA]</scope>
    <source>
        <strain evidence="4 5">D2</strain>
    </source>
</reference>
<sequence>MNKITIPERNRIADEAANWLLILDEDNSKQTQQAFQVWLEQDAHHQQAFSKLQIMWGLAVDLPTDCLTELPQPITRTWWQTLRHTIKNRLALTPLIWPVGSAAFALLVATFSFIAINQPQQIDNTLTTQIVAIEDPIIYQTTTASHQSWLLADGSQITLGADSKISVVFKPKKRAIELLQGIAVFKVAKDPKRPFVVSHHGHSATAIGTEFVVKAHLSHVSVAVLEGKVAVMAANNPNGLTLELGEQAELDQHSPLTKQPYNLQQELEWQSPLLEYHDVPLGEVLHDIRRFTTLNIYLADNDIAAYKYSGQIHHDKVEQWLSALPHLYQINLVKVDNTRILQKQEMQK</sequence>
<dbReference type="PANTHER" id="PTHR30273">
    <property type="entry name" value="PERIPLASMIC SIGNAL SENSOR AND SIGMA FACTOR ACTIVATOR FECR-RELATED"/>
    <property type="match status" value="1"/>
</dbReference>
<dbReference type="PIRSF" id="PIRSF018266">
    <property type="entry name" value="FecR"/>
    <property type="match status" value="1"/>
</dbReference>
<evidence type="ECO:0000259" key="3">
    <source>
        <dbReference type="Pfam" id="PF16220"/>
    </source>
</evidence>
<proteinExistence type="predicted"/>
<dbReference type="InterPro" id="IPR006860">
    <property type="entry name" value="FecR"/>
</dbReference>
<dbReference type="EMBL" id="AAOH01000001">
    <property type="protein sequence ID" value="EAR30177.1"/>
    <property type="molecule type" value="Genomic_DNA"/>
</dbReference>
<dbReference type="Proteomes" id="UP000006201">
    <property type="component" value="Unassembled WGS sequence"/>
</dbReference>
<evidence type="ECO:0000259" key="2">
    <source>
        <dbReference type="Pfam" id="PF04773"/>
    </source>
</evidence>
<organism evidence="4 5">
    <name type="scientific">Pseudoalteromonas tunicata D2</name>
    <dbReference type="NCBI Taxonomy" id="87626"/>
    <lineage>
        <taxon>Bacteria</taxon>
        <taxon>Pseudomonadati</taxon>
        <taxon>Pseudomonadota</taxon>
        <taxon>Gammaproteobacteria</taxon>
        <taxon>Alteromonadales</taxon>
        <taxon>Pseudoalteromonadaceae</taxon>
        <taxon>Pseudoalteromonas</taxon>
    </lineage>
</organism>
<protein>
    <submittedName>
        <fullName evidence="4">Putative regulatory protein</fullName>
    </submittedName>
</protein>
<dbReference type="InterPro" id="IPR032623">
    <property type="entry name" value="FecR_N"/>
</dbReference>
<feature type="domain" description="FecR protein" evidence="2">
    <location>
        <begin position="139"/>
        <end position="229"/>
    </location>
</feature>
<dbReference type="OrthoDB" id="9771237at2"/>
<keyword evidence="5" id="KW-1185">Reference proteome</keyword>
<dbReference type="Pfam" id="PF04773">
    <property type="entry name" value="FecR"/>
    <property type="match status" value="1"/>
</dbReference>